<dbReference type="InterPro" id="IPR053925">
    <property type="entry name" value="RecX_HTH_3rd"/>
</dbReference>
<comment type="subcellular location">
    <subcellularLocation>
        <location evidence="1 5">Cytoplasm</location>
    </subcellularLocation>
</comment>
<sequence length="250" mass="27131">MGEQRNEGLAPVTYLPWAVPSSGESDGGAAPPDRAADAERVEPAAARVSPRHPAGRGRSGRASNDESRSVDRGGRRKARGLAVVGDAAPPETGVERDERIDRLIVSRLRRASLSIAEVRATLAEHGLDDHEIEEWIERYVRLGYLDDRRLAEQLVHSHGVRRGRGSGALLHELGRRGIDGELARSALEALDPDVELEHATLIAERRARQLAGLDPAVAHRRLTAFLLRRGYGSEVVREAVRAALDGDDAG</sequence>
<evidence type="ECO:0000313" key="9">
    <source>
        <dbReference type="EMBL" id="MDR5693069.1"/>
    </source>
</evidence>
<evidence type="ECO:0000256" key="1">
    <source>
        <dbReference type="ARBA" id="ARBA00004496"/>
    </source>
</evidence>
<dbReference type="PANTHER" id="PTHR33602">
    <property type="entry name" value="REGULATORY PROTEIN RECX FAMILY PROTEIN"/>
    <property type="match status" value="1"/>
</dbReference>
<gene>
    <name evidence="5" type="primary">recX</name>
    <name evidence="9" type="ORF">RH861_13430</name>
</gene>
<evidence type="ECO:0000256" key="3">
    <source>
        <dbReference type="ARBA" id="ARBA00018111"/>
    </source>
</evidence>
<comment type="function">
    <text evidence="5">Modulates RecA activity.</text>
</comment>
<evidence type="ECO:0000313" key="10">
    <source>
        <dbReference type="Proteomes" id="UP001260072"/>
    </source>
</evidence>
<feature type="domain" description="RecX third three-helical" evidence="8">
    <location>
        <begin position="193"/>
        <end position="240"/>
    </location>
</feature>
<evidence type="ECO:0000256" key="4">
    <source>
        <dbReference type="ARBA" id="ARBA00022490"/>
    </source>
</evidence>
<dbReference type="Gene3D" id="1.10.10.10">
    <property type="entry name" value="Winged helix-like DNA-binding domain superfamily/Winged helix DNA-binding domain"/>
    <property type="match status" value="2"/>
</dbReference>
<dbReference type="HAMAP" id="MF_01114">
    <property type="entry name" value="RecX"/>
    <property type="match status" value="1"/>
</dbReference>
<organism evidence="9 10">
    <name type="scientific">Agromyces indicus</name>
    <dbReference type="NCBI Taxonomy" id="758919"/>
    <lineage>
        <taxon>Bacteria</taxon>
        <taxon>Bacillati</taxon>
        <taxon>Actinomycetota</taxon>
        <taxon>Actinomycetes</taxon>
        <taxon>Micrococcales</taxon>
        <taxon>Microbacteriaceae</taxon>
        <taxon>Agromyces</taxon>
    </lineage>
</organism>
<feature type="compositionally biased region" description="Basic residues" evidence="6">
    <location>
        <begin position="49"/>
        <end position="59"/>
    </location>
</feature>
<dbReference type="InterPro" id="IPR003783">
    <property type="entry name" value="Regulatory_RecX"/>
</dbReference>
<dbReference type="EMBL" id="JAVKGS010000004">
    <property type="protein sequence ID" value="MDR5693069.1"/>
    <property type="molecule type" value="Genomic_DNA"/>
</dbReference>
<keyword evidence="10" id="KW-1185">Reference proteome</keyword>
<proteinExistence type="inferred from homology"/>
<feature type="compositionally biased region" description="Basic and acidic residues" evidence="6">
    <location>
        <begin position="63"/>
        <end position="73"/>
    </location>
</feature>
<protein>
    <recommendedName>
        <fullName evidence="3 5">Regulatory protein RecX</fullName>
    </recommendedName>
</protein>
<comment type="similarity">
    <text evidence="2 5">Belongs to the RecX family.</text>
</comment>
<dbReference type="PANTHER" id="PTHR33602:SF1">
    <property type="entry name" value="REGULATORY PROTEIN RECX FAMILY PROTEIN"/>
    <property type="match status" value="1"/>
</dbReference>
<evidence type="ECO:0000256" key="5">
    <source>
        <dbReference type="HAMAP-Rule" id="MF_01114"/>
    </source>
</evidence>
<evidence type="ECO:0000259" key="8">
    <source>
        <dbReference type="Pfam" id="PF21981"/>
    </source>
</evidence>
<feature type="region of interest" description="Disordered" evidence="6">
    <location>
        <begin position="1"/>
        <end position="93"/>
    </location>
</feature>
<dbReference type="Pfam" id="PF02631">
    <property type="entry name" value="RecX_HTH2"/>
    <property type="match status" value="1"/>
</dbReference>
<feature type="domain" description="RecX second three-helical" evidence="7">
    <location>
        <begin position="146"/>
        <end position="187"/>
    </location>
</feature>
<evidence type="ECO:0000259" key="7">
    <source>
        <dbReference type="Pfam" id="PF02631"/>
    </source>
</evidence>
<name>A0ABU1FMS2_9MICO</name>
<keyword evidence="4 5" id="KW-0963">Cytoplasm</keyword>
<dbReference type="RefSeq" id="WP_310521413.1">
    <property type="nucleotide sequence ID" value="NZ_BAABBS010000003.1"/>
</dbReference>
<accession>A0ABU1FMS2</accession>
<dbReference type="InterPro" id="IPR036388">
    <property type="entry name" value="WH-like_DNA-bd_sf"/>
</dbReference>
<dbReference type="Pfam" id="PF21981">
    <property type="entry name" value="RecX_HTH3"/>
    <property type="match status" value="1"/>
</dbReference>
<evidence type="ECO:0000256" key="2">
    <source>
        <dbReference type="ARBA" id="ARBA00009695"/>
    </source>
</evidence>
<comment type="caution">
    <text evidence="9">The sequence shown here is derived from an EMBL/GenBank/DDBJ whole genome shotgun (WGS) entry which is preliminary data.</text>
</comment>
<evidence type="ECO:0000256" key="6">
    <source>
        <dbReference type="SAM" id="MobiDB-lite"/>
    </source>
</evidence>
<dbReference type="Proteomes" id="UP001260072">
    <property type="component" value="Unassembled WGS sequence"/>
</dbReference>
<reference evidence="10" key="1">
    <citation type="submission" date="2023-07" db="EMBL/GenBank/DDBJ databases">
        <title>Description of three actinobacteria isolated from air of manufacturing shop in a pharmaceutical factory.</title>
        <authorList>
            <person name="Zhang D.-F."/>
        </authorList>
    </citation>
    <scope>NUCLEOTIDE SEQUENCE [LARGE SCALE GENOMIC DNA]</scope>
    <source>
        <strain evidence="10">CCTCC AB 2011122</strain>
    </source>
</reference>
<dbReference type="InterPro" id="IPR053924">
    <property type="entry name" value="RecX_HTH_2nd"/>
</dbReference>